<name>D8RWH6_SELML</name>
<evidence type="ECO:0000313" key="7">
    <source>
        <dbReference type="Proteomes" id="UP000001514"/>
    </source>
</evidence>
<dbReference type="InterPro" id="IPR006447">
    <property type="entry name" value="Myb_dom_plants"/>
</dbReference>
<feature type="compositionally biased region" description="Acidic residues" evidence="4">
    <location>
        <begin position="224"/>
        <end position="238"/>
    </location>
</feature>
<dbReference type="GO" id="GO:0003677">
    <property type="term" value="F:DNA binding"/>
    <property type="evidence" value="ECO:0007669"/>
    <property type="project" value="InterPro"/>
</dbReference>
<dbReference type="Gene3D" id="1.10.10.60">
    <property type="entry name" value="Homeodomain-like"/>
    <property type="match status" value="1"/>
</dbReference>
<dbReference type="Gramene" id="EFJ23666">
    <property type="protein sequence ID" value="EFJ23666"/>
    <property type="gene ID" value="SELMODRAFT_228335"/>
</dbReference>
<dbReference type="EMBL" id="GL377592">
    <property type="protein sequence ID" value="EFJ23666.1"/>
    <property type="molecule type" value="Genomic_DNA"/>
</dbReference>
<dbReference type="Proteomes" id="UP000001514">
    <property type="component" value="Unassembled WGS sequence"/>
</dbReference>
<dbReference type="eggNOG" id="ENOG502QXMH">
    <property type="taxonomic scope" value="Eukaryota"/>
</dbReference>
<feature type="region of interest" description="Disordered" evidence="4">
    <location>
        <begin position="1"/>
        <end position="32"/>
    </location>
</feature>
<dbReference type="InterPro" id="IPR001005">
    <property type="entry name" value="SANT/Myb"/>
</dbReference>
<dbReference type="AlphaFoldDB" id="D8RWH6"/>
<keyword evidence="7" id="KW-1185">Reference proteome</keyword>
<dbReference type="InterPro" id="IPR017930">
    <property type="entry name" value="Myb_dom"/>
</dbReference>
<evidence type="ECO:0000313" key="6">
    <source>
        <dbReference type="EMBL" id="EFJ23666.1"/>
    </source>
</evidence>
<evidence type="ECO:0000256" key="1">
    <source>
        <dbReference type="ARBA" id="ARBA00023015"/>
    </source>
</evidence>
<feature type="domain" description="HTH myb-type" evidence="5">
    <location>
        <begin position="35"/>
        <end position="92"/>
    </location>
</feature>
<feature type="region of interest" description="Disordered" evidence="4">
    <location>
        <begin position="163"/>
        <end position="245"/>
    </location>
</feature>
<dbReference type="GO" id="GO:0003700">
    <property type="term" value="F:DNA-binding transcription factor activity"/>
    <property type="evidence" value="ECO:0007669"/>
    <property type="project" value="InterPro"/>
</dbReference>
<organism evidence="7">
    <name type="scientific">Selaginella moellendorffii</name>
    <name type="common">Spikemoss</name>
    <dbReference type="NCBI Taxonomy" id="88036"/>
    <lineage>
        <taxon>Eukaryota</taxon>
        <taxon>Viridiplantae</taxon>
        <taxon>Streptophyta</taxon>
        <taxon>Embryophyta</taxon>
        <taxon>Tracheophyta</taxon>
        <taxon>Lycopodiopsida</taxon>
        <taxon>Selaginellales</taxon>
        <taxon>Selaginellaceae</taxon>
        <taxon>Selaginella</taxon>
    </lineage>
</organism>
<dbReference type="PROSITE" id="PS51294">
    <property type="entry name" value="HTH_MYB"/>
    <property type="match status" value="1"/>
</dbReference>
<dbReference type="InterPro" id="IPR046955">
    <property type="entry name" value="PHR1-like"/>
</dbReference>
<proteinExistence type="predicted"/>
<dbReference type="HOGENOM" id="CLU_1144216_0_0_1"/>
<dbReference type="NCBIfam" id="TIGR01557">
    <property type="entry name" value="myb_SHAQKYF"/>
    <property type="match status" value="1"/>
</dbReference>
<keyword evidence="1" id="KW-0805">Transcription regulation</keyword>
<feature type="compositionally biased region" description="Low complexity" evidence="4">
    <location>
        <begin position="1"/>
        <end position="27"/>
    </location>
</feature>
<dbReference type="InterPro" id="IPR025756">
    <property type="entry name" value="Myb_CC_LHEQLE"/>
</dbReference>
<dbReference type="STRING" id="88036.D8RWH6"/>
<keyword evidence="3" id="KW-0539">Nucleus</keyword>
<reference evidence="6 7" key="1">
    <citation type="journal article" date="2011" name="Science">
        <title>The Selaginella genome identifies genetic changes associated with the evolution of vascular plants.</title>
        <authorList>
            <person name="Banks J.A."/>
            <person name="Nishiyama T."/>
            <person name="Hasebe M."/>
            <person name="Bowman J.L."/>
            <person name="Gribskov M."/>
            <person name="dePamphilis C."/>
            <person name="Albert V.A."/>
            <person name="Aono N."/>
            <person name="Aoyama T."/>
            <person name="Ambrose B.A."/>
            <person name="Ashton N.W."/>
            <person name="Axtell M.J."/>
            <person name="Barker E."/>
            <person name="Barker M.S."/>
            <person name="Bennetzen J.L."/>
            <person name="Bonawitz N.D."/>
            <person name="Chapple C."/>
            <person name="Cheng C."/>
            <person name="Correa L.G."/>
            <person name="Dacre M."/>
            <person name="DeBarry J."/>
            <person name="Dreyer I."/>
            <person name="Elias M."/>
            <person name="Engstrom E.M."/>
            <person name="Estelle M."/>
            <person name="Feng L."/>
            <person name="Finet C."/>
            <person name="Floyd S.K."/>
            <person name="Frommer W.B."/>
            <person name="Fujita T."/>
            <person name="Gramzow L."/>
            <person name="Gutensohn M."/>
            <person name="Harholt J."/>
            <person name="Hattori M."/>
            <person name="Heyl A."/>
            <person name="Hirai T."/>
            <person name="Hiwatashi Y."/>
            <person name="Ishikawa M."/>
            <person name="Iwata M."/>
            <person name="Karol K.G."/>
            <person name="Koehler B."/>
            <person name="Kolukisaoglu U."/>
            <person name="Kubo M."/>
            <person name="Kurata T."/>
            <person name="Lalonde S."/>
            <person name="Li K."/>
            <person name="Li Y."/>
            <person name="Litt A."/>
            <person name="Lyons E."/>
            <person name="Manning G."/>
            <person name="Maruyama T."/>
            <person name="Michael T.P."/>
            <person name="Mikami K."/>
            <person name="Miyazaki S."/>
            <person name="Morinaga S."/>
            <person name="Murata T."/>
            <person name="Mueller-Roeber B."/>
            <person name="Nelson D.R."/>
            <person name="Obara M."/>
            <person name="Oguri Y."/>
            <person name="Olmstead R.G."/>
            <person name="Onodera N."/>
            <person name="Petersen B.L."/>
            <person name="Pils B."/>
            <person name="Prigge M."/>
            <person name="Rensing S.A."/>
            <person name="Riano-Pachon D.M."/>
            <person name="Roberts A.W."/>
            <person name="Sato Y."/>
            <person name="Scheller H.V."/>
            <person name="Schulz B."/>
            <person name="Schulz C."/>
            <person name="Shakirov E.V."/>
            <person name="Shibagaki N."/>
            <person name="Shinohara N."/>
            <person name="Shippen D.E."/>
            <person name="Soerensen I."/>
            <person name="Sotooka R."/>
            <person name="Sugimoto N."/>
            <person name="Sugita M."/>
            <person name="Sumikawa N."/>
            <person name="Tanurdzic M."/>
            <person name="Theissen G."/>
            <person name="Ulvskov P."/>
            <person name="Wakazuki S."/>
            <person name="Weng J.K."/>
            <person name="Willats W.W."/>
            <person name="Wipf D."/>
            <person name="Wolf P.G."/>
            <person name="Yang L."/>
            <person name="Zimmer A.D."/>
            <person name="Zhu Q."/>
            <person name="Mitros T."/>
            <person name="Hellsten U."/>
            <person name="Loque D."/>
            <person name="Otillar R."/>
            <person name="Salamov A."/>
            <person name="Schmutz J."/>
            <person name="Shapiro H."/>
            <person name="Lindquist E."/>
            <person name="Lucas S."/>
            <person name="Rokhsar D."/>
            <person name="Grigoriev I.V."/>
        </authorList>
    </citation>
    <scope>NUCLEOTIDE SEQUENCE [LARGE SCALE GENOMIC DNA]</scope>
</reference>
<evidence type="ECO:0000259" key="5">
    <source>
        <dbReference type="PROSITE" id="PS51294"/>
    </source>
</evidence>
<evidence type="ECO:0000256" key="3">
    <source>
        <dbReference type="ARBA" id="ARBA00023242"/>
    </source>
</evidence>
<dbReference type="FunFam" id="1.10.10.60:FF:000007">
    <property type="entry name" value="Two-component response regulator"/>
    <property type="match status" value="1"/>
</dbReference>
<evidence type="ECO:0000256" key="2">
    <source>
        <dbReference type="ARBA" id="ARBA00023163"/>
    </source>
</evidence>
<gene>
    <name evidence="6" type="ORF">SELMODRAFT_228335</name>
</gene>
<dbReference type="KEGG" id="smo:SELMODRAFT_228335"/>
<evidence type="ECO:0000256" key="4">
    <source>
        <dbReference type="SAM" id="MobiDB-lite"/>
    </source>
</evidence>
<dbReference type="InterPro" id="IPR009057">
    <property type="entry name" value="Homeodomain-like_sf"/>
</dbReference>
<dbReference type="InParanoid" id="D8RWH6"/>
<feature type="compositionally biased region" description="Polar residues" evidence="4">
    <location>
        <begin position="199"/>
        <end position="211"/>
    </location>
</feature>
<keyword evidence="2" id="KW-0804">Transcription</keyword>
<feature type="compositionally biased region" description="Basic and acidic residues" evidence="4">
    <location>
        <begin position="163"/>
        <end position="176"/>
    </location>
</feature>
<protein>
    <recommendedName>
        <fullName evidence="5">HTH myb-type domain-containing protein</fullName>
    </recommendedName>
</protein>
<accession>D8RWH6</accession>
<dbReference type="PANTHER" id="PTHR31499:SF79">
    <property type="entry name" value="HTH MYB-TYPE DOMAIN-CONTAINING PROTEIN"/>
    <property type="match status" value="1"/>
</dbReference>
<dbReference type="Pfam" id="PF14379">
    <property type="entry name" value="Myb_CC_LHEQLE"/>
    <property type="match status" value="1"/>
</dbReference>
<dbReference type="SUPFAM" id="SSF46689">
    <property type="entry name" value="Homeodomain-like"/>
    <property type="match status" value="1"/>
</dbReference>
<sequence length="245" mass="28126">MVPAAQSSRISQISQQQQQQQPCSIISPVPKPRMRWTPELHERFVRAVEELGGAENATPKCILRVMNTYSSVDGVNILHVKSHLQKYRLVKDLPPSPVAKQQQSKQCSLELPSLNVETGLQITETLRLQLEVQKRLHEQLEIQRDLQKKIEDHGRYLERMYSKTEEATRSCHKNSDEPSPGPQEQEQRKHRQTCDDQIHQASGTTTSTADSFQPPLKKLKPSQEQEELQPVGDEDVDFSELWKFT</sequence>
<dbReference type="Pfam" id="PF00249">
    <property type="entry name" value="Myb_DNA-binding"/>
    <property type="match status" value="1"/>
</dbReference>
<dbReference type="PANTHER" id="PTHR31499">
    <property type="entry name" value="MYB FAMILY TRANSCRIPTION FACTOR PHL11"/>
    <property type="match status" value="1"/>
</dbReference>